<gene>
    <name evidence="2" type="ORF">UFOPK2342_00041</name>
    <name evidence="3" type="ORF">UFOPK2423_00354</name>
    <name evidence="4" type="ORF">UFOPK4367_01535</name>
</gene>
<dbReference type="CDD" id="cd07187">
    <property type="entry name" value="YvcK_like"/>
    <property type="match status" value="1"/>
</dbReference>
<dbReference type="InterPro" id="IPR038136">
    <property type="entry name" value="CofD-like_dom_sf"/>
</dbReference>
<keyword evidence="1" id="KW-0963">Cytoplasm</keyword>
<dbReference type="SUPFAM" id="SSF142338">
    <property type="entry name" value="CofD-like"/>
    <property type="match status" value="1"/>
</dbReference>
<dbReference type="PANTHER" id="PTHR30135">
    <property type="entry name" value="UNCHARACTERIZED PROTEIN YVCK-RELATED"/>
    <property type="match status" value="1"/>
</dbReference>
<dbReference type="GO" id="GO:0043743">
    <property type="term" value="F:LPPG:FO 2-phospho-L-lactate transferase activity"/>
    <property type="evidence" value="ECO:0007669"/>
    <property type="project" value="InterPro"/>
</dbReference>
<dbReference type="AlphaFoldDB" id="A0A6J6NNI7"/>
<protein>
    <submittedName>
        <fullName evidence="3">Unannotated protein</fullName>
    </submittedName>
</protein>
<dbReference type="InterPro" id="IPR002882">
    <property type="entry name" value="CofD"/>
</dbReference>
<dbReference type="Gene3D" id="3.40.50.10680">
    <property type="entry name" value="CofD-like domains"/>
    <property type="match status" value="1"/>
</dbReference>
<organism evidence="3">
    <name type="scientific">freshwater metagenome</name>
    <dbReference type="NCBI Taxonomy" id="449393"/>
    <lineage>
        <taxon>unclassified sequences</taxon>
        <taxon>metagenomes</taxon>
        <taxon>ecological metagenomes</taxon>
    </lineage>
</organism>
<evidence type="ECO:0000256" key="1">
    <source>
        <dbReference type="ARBA" id="ARBA00022490"/>
    </source>
</evidence>
<accession>A0A6J6NNI7</accession>
<dbReference type="EMBL" id="CAFBRC010000155">
    <property type="protein sequence ID" value="CAB5078202.1"/>
    <property type="molecule type" value="Genomic_DNA"/>
</dbReference>
<reference evidence="3" key="1">
    <citation type="submission" date="2020-05" db="EMBL/GenBank/DDBJ databases">
        <authorList>
            <person name="Chiriac C."/>
            <person name="Salcher M."/>
            <person name="Ghai R."/>
            <person name="Kavagutti S V."/>
        </authorList>
    </citation>
    <scope>NUCLEOTIDE SEQUENCE</scope>
</reference>
<evidence type="ECO:0000313" key="3">
    <source>
        <dbReference type="EMBL" id="CAB4687736.1"/>
    </source>
</evidence>
<dbReference type="Pfam" id="PF01933">
    <property type="entry name" value="CofD"/>
    <property type="match status" value="1"/>
</dbReference>
<dbReference type="InterPro" id="IPR010119">
    <property type="entry name" value="Gluconeogen_factor"/>
</dbReference>
<sequence length="314" mass="32587">MTRVVALGGGHGLAATLSALRRITPEITAIVTVADDGGSSGRLRAELGVMPPGDLRMALAALCSDDVWGRSWADAVQYRFPGEGEVGGHSLGNLMLSALWDVNGDVVAGLDRMGALLKIIGRVLPMSAEPLTIQAEVAHEGRVRTVVGQVAVATTRGRVLSIELTPTNPPATQAALAAISDAEWIILGPGSWYSSVLPHLLVPAQLDALLSSPAKRALVMNLDAGQNSGVPLGEPGEAIGLTAVEHLELLSAHAPELHFDVVIVDPQSQPASTELAEYLAAQGSRLIVADVASGPGSLQHDPEKLAALFSKIFS</sequence>
<dbReference type="EMBL" id="CAEZXB010000001">
    <property type="protein sequence ID" value="CAB4664413.1"/>
    <property type="molecule type" value="Genomic_DNA"/>
</dbReference>
<dbReference type="EMBL" id="CAEZXN010000005">
    <property type="protein sequence ID" value="CAB4687736.1"/>
    <property type="molecule type" value="Genomic_DNA"/>
</dbReference>
<dbReference type="HAMAP" id="MF_00973">
    <property type="entry name" value="Gluconeogen_factor"/>
    <property type="match status" value="1"/>
</dbReference>
<name>A0A6J6NNI7_9ZZZZ</name>
<proteinExistence type="inferred from homology"/>
<dbReference type="NCBIfam" id="TIGR01826">
    <property type="entry name" value="CofD_related"/>
    <property type="match status" value="1"/>
</dbReference>
<evidence type="ECO:0000313" key="2">
    <source>
        <dbReference type="EMBL" id="CAB4664413.1"/>
    </source>
</evidence>
<evidence type="ECO:0000313" key="4">
    <source>
        <dbReference type="EMBL" id="CAB5078202.1"/>
    </source>
</evidence>
<dbReference type="PANTHER" id="PTHR30135:SF3">
    <property type="entry name" value="GLUCONEOGENESIS FACTOR-RELATED"/>
    <property type="match status" value="1"/>
</dbReference>